<keyword evidence="2" id="KW-0966">Cell projection</keyword>
<reference evidence="2" key="1">
    <citation type="submission" date="2021-11" db="EMBL/GenBank/DDBJ databases">
        <title>Vibrio ZSDE26 sp. nov. and Vibrio ZSDZ34 sp. nov., isolated from coastal seawater in Qingdao.</title>
        <authorList>
            <person name="Zhang P."/>
        </authorList>
    </citation>
    <scope>NUCLEOTIDE SEQUENCE</scope>
    <source>
        <strain evidence="2">ZSDE26</strain>
    </source>
</reference>
<keyword evidence="3" id="KW-1185">Reference proteome</keyword>
<evidence type="ECO:0000259" key="1">
    <source>
        <dbReference type="Pfam" id="PF01052"/>
    </source>
</evidence>
<dbReference type="GO" id="GO:0050918">
    <property type="term" value="P:positive chemotaxis"/>
    <property type="evidence" value="ECO:0007669"/>
    <property type="project" value="TreeGrafter"/>
</dbReference>
<proteinExistence type="predicted"/>
<dbReference type="RefSeq" id="WP_248008446.1">
    <property type="nucleotide sequence ID" value="NZ_JAJHVV010000004.1"/>
</dbReference>
<dbReference type="Gene3D" id="2.30.330.10">
    <property type="entry name" value="SpoA-like"/>
    <property type="match status" value="1"/>
</dbReference>
<protein>
    <submittedName>
        <fullName evidence="2">FliM/FliN family flagellar motor switch protein</fullName>
    </submittedName>
</protein>
<keyword evidence="2" id="KW-0282">Flagellum</keyword>
<sequence>MKNNIKTDNNKLKKESDNIVVHNIDTRTLGRPLNMARQNLIPLLNKSEEQLKLVINSMTRRNDTEVKISEVSIEMQPIAPLHHEPIYFSHNRNHGMSMVVVSGDLITQIADAFYGGAPSFESNDTHSHPPLNSSEKRVQARLGATVLNQLSSEWQTVSTHEPLDSTTLHVLFTITIGDRVGQLSLQLDDHLLIHLGQPTAPIIRDVQEVEDRRNKHLQQVPVQLNAVLASQRISLNQVSKLKVGDIISADIKELVEVSSGAQKLFRARVSEQNNHLVLQITDHINPSENFQK</sequence>
<feature type="domain" description="Flagellar motor switch protein FliN-like C-terminal" evidence="1">
    <location>
        <begin position="216"/>
        <end position="284"/>
    </location>
</feature>
<dbReference type="InterPro" id="IPR036429">
    <property type="entry name" value="SpoA-like_sf"/>
</dbReference>
<dbReference type="Proteomes" id="UP001139559">
    <property type="component" value="Unassembled WGS sequence"/>
</dbReference>
<accession>A0A9X1XI04</accession>
<dbReference type="SUPFAM" id="SSF101801">
    <property type="entry name" value="Surface presentation of antigens (SPOA)"/>
    <property type="match status" value="1"/>
</dbReference>
<gene>
    <name evidence="2" type="ORF">KP803_08775</name>
</gene>
<name>A0A9X1XI04_9VIBR</name>
<evidence type="ECO:0000313" key="2">
    <source>
        <dbReference type="EMBL" id="MCK6263372.1"/>
    </source>
</evidence>
<dbReference type="EMBL" id="JAJHVV010000004">
    <property type="protein sequence ID" value="MCK6263372.1"/>
    <property type="molecule type" value="Genomic_DNA"/>
</dbReference>
<evidence type="ECO:0000313" key="3">
    <source>
        <dbReference type="Proteomes" id="UP001139559"/>
    </source>
</evidence>
<dbReference type="InterPro" id="IPR001543">
    <property type="entry name" value="FliN-like_C"/>
</dbReference>
<dbReference type="PANTHER" id="PTHR30034">
    <property type="entry name" value="FLAGELLAR MOTOR SWITCH PROTEIN FLIM"/>
    <property type="match status" value="1"/>
</dbReference>
<dbReference type="GO" id="GO:0071978">
    <property type="term" value="P:bacterial-type flagellum-dependent swarming motility"/>
    <property type="evidence" value="ECO:0007669"/>
    <property type="project" value="TreeGrafter"/>
</dbReference>
<comment type="caution">
    <text evidence="2">The sequence shown here is derived from an EMBL/GenBank/DDBJ whole genome shotgun (WGS) entry which is preliminary data.</text>
</comment>
<dbReference type="AlphaFoldDB" id="A0A9X1XI04"/>
<dbReference type="PANTHER" id="PTHR30034:SF6">
    <property type="entry name" value="YOP PROTEINS TRANSLOCATION PROTEIN Q"/>
    <property type="match status" value="1"/>
</dbReference>
<keyword evidence="2" id="KW-0969">Cilium</keyword>
<organism evidence="2 3">
    <name type="scientific">Vibrio amylolyticus</name>
    <dbReference type="NCBI Taxonomy" id="2847292"/>
    <lineage>
        <taxon>Bacteria</taxon>
        <taxon>Pseudomonadati</taxon>
        <taxon>Pseudomonadota</taxon>
        <taxon>Gammaproteobacteria</taxon>
        <taxon>Vibrionales</taxon>
        <taxon>Vibrionaceae</taxon>
        <taxon>Vibrio</taxon>
    </lineage>
</organism>
<dbReference type="Pfam" id="PF01052">
    <property type="entry name" value="FliMN_C"/>
    <property type="match status" value="1"/>
</dbReference>